<dbReference type="EMBL" id="ANNX02000025">
    <property type="protein sequence ID" value="KYC41038.1"/>
    <property type="molecule type" value="Genomic_DNA"/>
</dbReference>
<evidence type="ECO:0008006" key="3">
    <source>
        <dbReference type="Google" id="ProtNLM"/>
    </source>
</evidence>
<dbReference type="AlphaFoldDB" id="A0A139X8L4"/>
<sequence>MQKFVQHLKDNDLSLVTIKSYVIKLAAIYNNTEILEEIKKQIKLNPVQPKPFTKEEVFRII</sequence>
<reference evidence="1 2" key="1">
    <citation type="journal article" date="2013" name="Genome Biol. Evol.">
        <title>Genomes of Stigonematalean cyanobacteria (subsection V) and the evolution of oxygenic photosynthesis from prokaryotes to plastids.</title>
        <authorList>
            <person name="Dagan T."/>
            <person name="Roettger M."/>
            <person name="Stucken K."/>
            <person name="Landan G."/>
            <person name="Koch R."/>
            <person name="Major P."/>
            <person name="Gould S.B."/>
            <person name="Goremykin V.V."/>
            <person name="Rippka R."/>
            <person name="Tandeau de Marsac N."/>
            <person name="Gugger M."/>
            <person name="Lockhart P.J."/>
            <person name="Allen J.F."/>
            <person name="Brune I."/>
            <person name="Maus I."/>
            <person name="Puhler A."/>
            <person name="Martin W.F."/>
        </authorList>
    </citation>
    <scope>NUCLEOTIDE SEQUENCE [LARGE SCALE GENOMIC DNA]</scope>
    <source>
        <strain evidence="1 2">PCC 7110</strain>
    </source>
</reference>
<protein>
    <recommendedName>
        <fullName evidence="3">Integrase</fullName>
    </recommendedName>
</protein>
<evidence type="ECO:0000313" key="2">
    <source>
        <dbReference type="Proteomes" id="UP000076925"/>
    </source>
</evidence>
<dbReference type="Proteomes" id="UP000076925">
    <property type="component" value="Unassembled WGS sequence"/>
</dbReference>
<gene>
    <name evidence="1" type="ORF">WA1_23255</name>
</gene>
<dbReference type="STRING" id="128403.WA1_23255"/>
<proteinExistence type="predicted"/>
<name>A0A139X8L4_9CYAN</name>
<accession>A0A139X8L4</accession>
<organism evidence="1 2">
    <name type="scientific">Scytonema hofmannii PCC 7110</name>
    <dbReference type="NCBI Taxonomy" id="128403"/>
    <lineage>
        <taxon>Bacteria</taxon>
        <taxon>Bacillati</taxon>
        <taxon>Cyanobacteriota</taxon>
        <taxon>Cyanophyceae</taxon>
        <taxon>Nostocales</taxon>
        <taxon>Scytonemataceae</taxon>
        <taxon>Scytonema</taxon>
    </lineage>
</organism>
<comment type="caution">
    <text evidence="1">The sequence shown here is derived from an EMBL/GenBank/DDBJ whole genome shotgun (WGS) entry which is preliminary data.</text>
</comment>
<evidence type="ECO:0000313" key="1">
    <source>
        <dbReference type="EMBL" id="KYC41038.1"/>
    </source>
</evidence>
<keyword evidence="2" id="KW-1185">Reference proteome</keyword>